<dbReference type="AlphaFoldDB" id="A0A5B0QYC3"/>
<comment type="caution">
    <text evidence="2">The sequence shown here is derived from an EMBL/GenBank/DDBJ whole genome shotgun (WGS) entry which is preliminary data.</text>
</comment>
<sequence>MQLAHSLWVRRNGHRLFRSQSIRGRVAKNTSSRSQSRNKSKKQTDMVHPVMEAARRKLVRKLVPPDNLEGQEEVEVEVTLAVASESKHQPCDGIRGSASEERAWQEMIRQYSNGLIKARHPRVLTLELQRKRRSTNPAGLRLGSVTIRKADFSDEAPDNLIQEILLLILPATSSLQSLAVRCPMKTTMMGF</sequence>
<feature type="region of interest" description="Disordered" evidence="1">
    <location>
        <begin position="19"/>
        <end position="47"/>
    </location>
</feature>
<evidence type="ECO:0000313" key="3">
    <source>
        <dbReference type="Proteomes" id="UP000325313"/>
    </source>
</evidence>
<dbReference type="Proteomes" id="UP000325313">
    <property type="component" value="Unassembled WGS sequence"/>
</dbReference>
<protein>
    <submittedName>
        <fullName evidence="2">Uncharacterized protein</fullName>
    </submittedName>
</protein>
<evidence type="ECO:0000256" key="1">
    <source>
        <dbReference type="SAM" id="MobiDB-lite"/>
    </source>
</evidence>
<dbReference type="EMBL" id="VDEP01000263">
    <property type="protein sequence ID" value="KAA1118268.1"/>
    <property type="molecule type" value="Genomic_DNA"/>
</dbReference>
<gene>
    <name evidence="2" type="ORF">PGTUg99_002974</name>
</gene>
<accession>A0A5B0QYC3</accession>
<organism evidence="2 3">
    <name type="scientific">Puccinia graminis f. sp. tritici</name>
    <dbReference type="NCBI Taxonomy" id="56615"/>
    <lineage>
        <taxon>Eukaryota</taxon>
        <taxon>Fungi</taxon>
        <taxon>Dikarya</taxon>
        <taxon>Basidiomycota</taxon>
        <taxon>Pucciniomycotina</taxon>
        <taxon>Pucciniomycetes</taxon>
        <taxon>Pucciniales</taxon>
        <taxon>Pucciniaceae</taxon>
        <taxon>Puccinia</taxon>
    </lineage>
</organism>
<name>A0A5B0QYC3_PUCGR</name>
<proteinExistence type="predicted"/>
<evidence type="ECO:0000313" key="2">
    <source>
        <dbReference type="EMBL" id="KAA1118268.1"/>
    </source>
</evidence>
<reference evidence="2 3" key="1">
    <citation type="submission" date="2019-05" db="EMBL/GenBank/DDBJ databases">
        <title>Emergence of the Ug99 lineage of the wheat stem rust pathogen through somatic hybridization.</title>
        <authorList>
            <person name="Li F."/>
            <person name="Upadhyaya N.M."/>
            <person name="Sperschneider J."/>
            <person name="Matny O."/>
            <person name="Nguyen-Phuc H."/>
            <person name="Mago R."/>
            <person name="Raley C."/>
            <person name="Miller M.E."/>
            <person name="Silverstein K.A.T."/>
            <person name="Henningsen E."/>
            <person name="Hirsch C.D."/>
            <person name="Visser B."/>
            <person name="Pretorius Z.A."/>
            <person name="Steffenson B.J."/>
            <person name="Schwessinger B."/>
            <person name="Dodds P.N."/>
            <person name="Figueroa M."/>
        </authorList>
    </citation>
    <scope>NUCLEOTIDE SEQUENCE [LARGE SCALE GENOMIC DNA]</scope>
    <source>
        <strain evidence="2 3">Ug99</strain>
    </source>
</reference>